<keyword evidence="1" id="KW-0472">Membrane</keyword>
<feature type="transmembrane region" description="Helical" evidence="1">
    <location>
        <begin position="114"/>
        <end position="137"/>
    </location>
</feature>
<evidence type="ECO:0000256" key="1">
    <source>
        <dbReference type="SAM" id="Phobius"/>
    </source>
</evidence>
<keyword evidence="4" id="KW-1185">Reference proteome</keyword>
<keyword evidence="1" id="KW-0812">Transmembrane</keyword>
<organism evidence="3 4">
    <name type="scientific">Pseudovibrio brasiliensis</name>
    <dbReference type="NCBI Taxonomy" id="1898042"/>
    <lineage>
        <taxon>Bacteria</taxon>
        <taxon>Pseudomonadati</taxon>
        <taxon>Pseudomonadota</taxon>
        <taxon>Alphaproteobacteria</taxon>
        <taxon>Hyphomicrobiales</taxon>
        <taxon>Stappiaceae</taxon>
        <taxon>Pseudovibrio</taxon>
    </lineage>
</organism>
<keyword evidence="2" id="KW-0732">Signal</keyword>
<gene>
    <name evidence="3" type="ORF">KGB56_12480</name>
</gene>
<dbReference type="RefSeq" id="WP_075697078.1">
    <property type="nucleotide sequence ID" value="NZ_CP074126.1"/>
</dbReference>
<proteinExistence type="predicted"/>
<accession>A0ABX8AHY3</accession>
<evidence type="ECO:0000256" key="2">
    <source>
        <dbReference type="SAM" id="SignalP"/>
    </source>
</evidence>
<sequence length="149" mass="16476">MRFLLFVIALCLMAGGAHAKRSSSGIVSFGSEKLHVIAKLPDTAEYNVDGKQLDIGLLYKDYSFMFIPLWQSDKQYVGMTRGDNKSYYAWPSALVEKVSQSAGLKLPPVNEVDLGFWMTYGGKLAFAGVVLVIALMYRRKAKQATEVVA</sequence>
<feature type="chain" id="PRO_5047152582" evidence="2">
    <location>
        <begin position="20"/>
        <end position="149"/>
    </location>
</feature>
<feature type="signal peptide" evidence="2">
    <location>
        <begin position="1"/>
        <end position="19"/>
    </location>
</feature>
<protein>
    <submittedName>
        <fullName evidence="3">Uncharacterized protein</fullName>
    </submittedName>
</protein>
<evidence type="ECO:0000313" key="3">
    <source>
        <dbReference type="EMBL" id="QUS54223.1"/>
    </source>
</evidence>
<reference evidence="3 4" key="1">
    <citation type="journal article" date="2021" name="Angew. Chem. Int. Ed. Engl.">
        <title>A novel family of nonribosomal peptides modulate collective behavior in Pseudovibrio bacteria isolated from marine sponges.</title>
        <authorList>
            <person name="Ioca L.P."/>
            <person name="Dai Y."/>
            <person name="Kunakom S."/>
            <person name="Diaz-Espinosa J."/>
            <person name="Krunic A."/>
            <person name="Crnkovic C.M."/>
            <person name="Orjala J."/>
            <person name="Sanchez L.M."/>
            <person name="Ferreira A.G."/>
            <person name="Berlinck R.G.S."/>
            <person name="Eustaquio A.S."/>
        </authorList>
    </citation>
    <scope>NUCLEOTIDE SEQUENCE [LARGE SCALE GENOMIC DNA]</scope>
    <source>
        <strain evidence="3 4">Ab134</strain>
    </source>
</reference>
<name>A0ABX8AHY3_9HYPH</name>
<dbReference type="Proteomes" id="UP000680706">
    <property type="component" value="Chromosome"/>
</dbReference>
<dbReference type="EMBL" id="CP074126">
    <property type="protein sequence ID" value="QUS54223.1"/>
    <property type="molecule type" value="Genomic_DNA"/>
</dbReference>
<evidence type="ECO:0000313" key="4">
    <source>
        <dbReference type="Proteomes" id="UP000680706"/>
    </source>
</evidence>
<keyword evidence="1" id="KW-1133">Transmembrane helix</keyword>